<evidence type="ECO:0000256" key="2">
    <source>
        <dbReference type="SAM" id="Phobius"/>
    </source>
</evidence>
<dbReference type="InterPro" id="IPR015373">
    <property type="entry name" value="Interferon/interleukin_rcp_dom"/>
</dbReference>
<keyword evidence="3" id="KW-0732">Signal</keyword>
<dbReference type="Pfam" id="PF09294">
    <property type="entry name" value="Interfer-bind"/>
    <property type="match status" value="1"/>
</dbReference>
<evidence type="ECO:0000256" key="1">
    <source>
        <dbReference type="SAM" id="MobiDB-lite"/>
    </source>
</evidence>
<dbReference type="GeneID" id="120058564"/>
<keyword evidence="6" id="KW-1185">Reference proteome</keyword>
<dbReference type="SUPFAM" id="SSF49265">
    <property type="entry name" value="Fibronectin type III"/>
    <property type="match status" value="2"/>
</dbReference>
<dbReference type="OrthoDB" id="9932619at2759"/>
<accession>A0A8U1BTM1</accession>
<feature type="region of interest" description="Disordered" evidence="1">
    <location>
        <begin position="307"/>
        <end position="327"/>
    </location>
</feature>
<proteinExistence type="predicted"/>
<feature type="chain" id="PRO_5036481880" evidence="3">
    <location>
        <begin position="23"/>
        <end position="327"/>
    </location>
</feature>
<feature type="transmembrane region" description="Helical" evidence="2">
    <location>
        <begin position="220"/>
        <end position="243"/>
    </location>
</feature>
<dbReference type="Proteomes" id="UP000808372">
    <property type="component" value="Chromosome 13"/>
</dbReference>
<dbReference type="GO" id="GO:0005886">
    <property type="term" value="C:plasma membrane"/>
    <property type="evidence" value="ECO:0007669"/>
    <property type="project" value="TreeGrafter"/>
</dbReference>
<keyword evidence="2" id="KW-0472">Membrane</keyword>
<evidence type="ECO:0000259" key="4">
    <source>
        <dbReference type="Pfam" id="PF01108"/>
    </source>
</evidence>
<keyword evidence="2" id="KW-1133">Transmembrane helix</keyword>
<dbReference type="KEGG" id="snh:120058564"/>
<dbReference type="InterPro" id="IPR003961">
    <property type="entry name" value="FN3_dom"/>
</dbReference>
<dbReference type="PANTHER" id="PTHR20859">
    <property type="entry name" value="INTERFERON/INTERLEUKIN RECEPTOR"/>
    <property type="match status" value="1"/>
</dbReference>
<dbReference type="CDD" id="cd00063">
    <property type="entry name" value="FN3"/>
    <property type="match status" value="2"/>
</dbReference>
<dbReference type="Gene3D" id="2.60.40.10">
    <property type="entry name" value="Immunoglobulins"/>
    <property type="match status" value="2"/>
</dbReference>
<feature type="signal peptide" evidence="3">
    <location>
        <begin position="1"/>
        <end position="22"/>
    </location>
</feature>
<keyword evidence="2" id="KW-0812">Transmembrane</keyword>
<dbReference type="InterPro" id="IPR013783">
    <property type="entry name" value="Ig-like_fold"/>
</dbReference>
<dbReference type="Pfam" id="PF01108">
    <property type="entry name" value="Tissue_fac"/>
    <property type="match status" value="1"/>
</dbReference>
<dbReference type="InterPro" id="IPR036116">
    <property type="entry name" value="FN3_sf"/>
</dbReference>
<dbReference type="GO" id="GO:0004896">
    <property type="term" value="F:cytokine receptor activity"/>
    <property type="evidence" value="ECO:0007669"/>
    <property type="project" value="TreeGrafter"/>
</dbReference>
<feature type="domain" description="Fibronectin type-III" evidence="4">
    <location>
        <begin position="12"/>
        <end position="99"/>
    </location>
</feature>
<sequence>MLCLKGVLLFWTLCHVLRQAWSEDELLSPRNVSVDYAVHWSPATDSPGIKYTVQYRTSDSEKWHNISGCVQTELTTCNKLSGLGCVMVQVLAQEGNRTSRSVEACRHADSCSPEVQLTSKEGLLIVNMVKNNRLREDNGDNFKYNVQYGRDGEELKQVQDSTTSHLTIKDLDVGRRYCVQVRYLCYHKPFGTPSTQHCESIQESECVLSSCTERTRKKNIVTISVTFTLLLGVLVVGLTLFIYRHHKKIKQFLQPPLRLPDHYCEYLSGDFPQQALSLTTSPCEERHDLISIVCREEDLSDSYLFPESDREQDYDSPNRLDLLDHEE</sequence>
<evidence type="ECO:0000259" key="5">
    <source>
        <dbReference type="Pfam" id="PF09294"/>
    </source>
</evidence>
<evidence type="ECO:0000256" key="3">
    <source>
        <dbReference type="SAM" id="SignalP"/>
    </source>
</evidence>
<gene>
    <name evidence="7" type="primary">LOC120058564</name>
</gene>
<name>A0A8U1BTM1_SALNM</name>
<dbReference type="PANTHER" id="PTHR20859:SF53">
    <property type="entry name" value="INTERLEUKIN-22 RECEPTOR SUBUNIT ALPHA-1"/>
    <property type="match status" value="1"/>
</dbReference>
<organism evidence="6 7">
    <name type="scientific">Salvelinus namaycush</name>
    <name type="common">Lake trout</name>
    <name type="synonym">Salmo namaycush</name>
    <dbReference type="NCBI Taxonomy" id="8040"/>
    <lineage>
        <taxon>Eukaryota</taxon>
        <taxon>Metazoa</taxon>
        <taxon>Chordata</taxon>
        <taxon>Craniata</taxon>
        <taxon>Vertebrata</taxon>
        <taxon>Euteleostomi</taxon>
        <taxon>Actinopterygii</taxon>
        <taxon>Neopterygii</taxon>
        <taxon>Teleostei</taxon>
        <taxon>Protacanthopterygii</taxon>
        <taxon>Salmoniformes</taxon>
        <taxon>Salmonidae</taxon>
        <taxon>Salmoninae</taxon>
        <taxon>Salvelinus</taxon>
    </lineage>
</organism>
<feature type="domain" description="Interferon/interleukin receptor" evidence="5">
    <location>
        <begin position="113"/>
        <end position="201"/>
    </location>
</feature>
<dbReference type="RefSeq" id="XP_038863275.1">
    <property type="nucleotide sequence ID" value="XM_039007347.1"/>
</dbReference>
<reference evidence="7" key="1">
    <citation type="submission" date="2025-08" db="UniProtKB">
        <authorList>
            <consortium name="RefSeq"/>
        </authorList>
    </citation>
    <scope>IDENTIFICATION</scope>
    <source>
        <tissue evidence="7">White muscle</tissue>
    </source>
</reference>
<evidence type="ECO:0000313" key="7">
    <source>
        <dbReference type="RefSeq" id="XP_038863275.1"/>
    </source>
</evidence>
<dbReference type="InterPro" id="IPR050650">
    <property type="entry name" value="Type-II_Cytokine-TF_Rcpt"/>
</dbReference>
<protein>
    <submittedName>
        <fullName evidence="7">Uncharacterized protein LOC120058564 isoform X1</fullName>
    </submittedName>
</protein>
<dbReference type="AlphaFoldDB" id="A0A8U1BTM1"/>
<evidence type="ECO:0000313" key="6">
    <source>
        <dbReference type="Proteomes" id="UP000808372"/>
    </source>
</evidence>